<protein>
    <submittedName>
        <fullName evidence="7">Thioredoxin domain-containing protein</fullName>
    </submittedName>
</protein>
<keyword evidence="5" id="KW-0676">Redox-active center</keyword>
<name>A0ABT6ZUN3_9ACTN</name>
<evidence type="ECO:0000256" key="5">
    <source>
        <dbReference type="ARBA" id="ARBA00023284"/>
    </source>
</evidence>
<evidence type="ECO:0000313" key="7">
    <source>
        <dbReference type="EMBL" id="MDJ1132770.1"/>
    </source>
</evidence>
<keyword evidence="4" id="KW-1015">Disulfide bond</keyword>
<dbReference type="CDD" id="cd02972">
    <property type="entry name" value="DsbA_family"/>
    <property type="match status" value="1"/>
</dbReference>
<feature type="domain" description="Thioredoxin-like fold" evidence="6">
    <location>
        <begin position="35"/>
        <end position="204"/>
    </location>
</feature>
<dbReference type="Proteomes" id="UP001214441">
    <property type="component" value="Unassembled WGS sequence"/>
</dbReference>
<dbReference type="PANTHER" id="PTHR13887">
    <property type="entry name" value="GLUTATHIONE S-TRANSFERASE KAPPA"/>
    <property type="match status" value="1"/>
</dbReference>
<comment type="similarity">
    <text evidence="1">Belongs to the thioredoxin family. DsbA subfamily.</text>
</comment>
<evidence type="ECO:0000256" key="3">
    <source>
        <dbReference type="ARBA" id="ARBA00023002"/>
    </source>
</evidence>
<evidence type="ECO:0000256" key="2">
    <source>
        <dbReference type="ARBA" id="ARBA00022729"/>
    </source>
</evidence>
<comment type="caution">
    <text evidence="7">The sequence shown here is derived from an EMBL/GenBank/DDBJ whole genome shotgun (WGS) entry which is preliminary data.</text>
</comment>
<dbReference type="InterPro" id="IPR036249">
    <property type="entry name" value="Thioredoxin-like_sf"/>
</dbReference>
<keyword evidence="2" id="KW-0732">Signal</keyword>
<organism evidence="7 8">
    <name type="scientific">Streptomyces iconiensis</name>
    <dbReference type="NCBI Taxonomy" id="1384038"/>
    <lineage>
        <taxon>Bacteria</taxon>
        <taxon>Bacillati</taxon>
        <taxon>Actinomycetota</taxon>
        <taxon>Actinomycetes</taxon>
        <taxon>Kitasatosporales</taxon>
        <taxon>Streptomycetaceae</taxon>
        <taxon>Streptomyces</taxon>
    </lineage>
</organism>
<evidence type="ECO:0000256" key="1">
    <source>
        <dbReference type="ARBA" id="ARBA00005791"/>
    </source>
</evidence>
<dbReference type="RefSeq" id="WP_274040124.1">
    <property type="nucleotide sequence ID" value="NZ_JANCPR020000010.1"/>
</dbReference>
<reference evidence="7 8" key="1">
    <citation type="submission" date="2023-05" db="EMBL/GenBank/DDBJ databases">
        <title>Streptantibioticus silvisoli sp. nov., acidotolerant actinomycetes 1 from pine litter.</title>
        <authorList>
            <person name="Swiecimska M."/>
            <person name="Golinska P."/>
            <person name="Sangal V."/>
            <person name="Wachnowicz B."/>
            <person name="Goodfellow M."/>
        </authorList>
    </citation>
    <scope>NUCLEOTIDE SEQUENCE [LARGE SCALE GENOMIC DNA]</scope>
    <source>
        <strain evidence="7 8">DSM 42109</strain>
    </source>
</reference>
<keyword evidence="8" id="KW-1185">Reference proteome</keyword>
<sequence length="208" mass="22170">MIPANTTGEGGTTVVYGAGTDARTDGGTEAAAGAAAPVLDVYADLRCPYCKRMENELGETMQQLADDGELVLHYHFATFLDDSLGGHGSHRALNALGAAATTGQAPFMAYLRTLYRNQPHEHSDGFGENRMLLGLANDVEGLRSPEFENAVLEMAYHDWVERVSRAFEASGVSGTPAVLFDGRPVAVLDRTGQAVQPEQFTAQIHATG</sequence>
<accession>A0ABT6ZUN3</accession>
<dbReference type="Pfam" id="PF13462">
    <property type="entry name" value="Thioredoxin_4"/>
    <property type="match status" value="1"/>
</dbReference>
<evidence type="ECO:0000259" key="6">
    <source>
        <dbReference type="Pfam" id="PF13462"/>
    </source>
</evidence>
<dbReference type="EMBL" id="JANCPR020000010">
    <property type="protein sequence ID" value="MDJ1132770.1"/>
    <property type="molecule type" value="Genomic_DNA"/>
</dbReference>
<evidence type="ECO:0000313" key="8">
    <source>
        <dbReference type="Proteomes" id="UP001214441"/>
    </source>
</evidence>
<dbReference type="InterPro" id="IPR012336">
    <property type="entry name" value="Thioredoxin-like_fold"/>
</dbReference>
<dbReference type="SUPFAM" id="SSF52833">
    <property type="entry name" value="Thioredoxin-like"/>
    <property type="match status" value="1"/>
</dbReference>
<gene>
    <name evidence="7" type="ORF">NMN56_012555</name>
</gene>
<proteinExistence type="inferred from homology"/>
<keyword evidence="3" id="KW-0560">Oxidoreductase</keyword>
<evidence type="ECO:0000256" key="4">
    <source>
        <dbReference type="ARBA" id="ARBA00023157"/>
    </source>
</evidence>
<dbReference type="Gene3D" id="3.40.30.10">
    <property type="entry name" value="Glutaredoxin"/>
    <property type="match status" value="1"/>
</dbReference>
<dbReference type="PANTHER" id="PTHR13887:SF14">
    <property type="entry name" value="DISULFIDE BOND FORMATION PROTEIN D"/>
    <property type="match status" value="1"/>
</dbReference>